<evidence type="ECO:0000256" key="4">
    <source>
        <dbReference type="ARBA" id="ARBA00022989"/>
    </source>
</evidence>
<dbReference type="AlphaFoldDB" id="A0A318S5T2"/>
<evidence type="ECO:0000256" key="1">
    <source>
        <dbReference type="ARBA" id="ARBA00004651"/>
    </source>
</evidence>
<feature type="transmembrane region" description="Helical" evidence="6">
    <location>
        <begin position="285"/>
        <end position="308"/>
    </location>
</feature>
<evidence type="ECO:0000256" key="5">
    <source>
        <dbReference type="ARBA" id="ARBA00023136"/>
    </source>
</evidence>
<dbReference type="Proteomes" id="UP000248326">
    <property type="component" value="Unassembled WGS sequence"/>
</dbReference>
<accession>A0A318S5T2</accession>
<keyword evidence="5 6" id="KW-0472">Membrane</keyword>
<keyword evidence="2" id="KW-1003">Cell membrane</keyword>
<dbReference type="GO" id="GO:0005886">
    <property type="term" value="C:plasma membrane"/>
    <property type="evidence" value="ECO:0007669"/>
    <property type="project" value="UniProtKB-SubCell"/>
</dbReference>
<feature type="transmembrane region" description="Helical" evidence="6">
    <location>
        <begin position="83"/>
        <end position="106"/>
    </location>
</feature>
<protein>
    <submittedName>
        <fullName evidence="7">Amino acid/amide ABC transporter membrane protein 2 (HAAT family)</fullName>
    </submittedName>
</protein>
<evidence type="ECO:0000313" key="8">
    <source>
        <dbReference type="Proteomes" id="UP000248326"/>
    </source>
</evidence>
<dbReference type="InterPro" id="IPR043428">
    <property type="entry name" value="LivM-like"/>
</dbReference>
<comment type="subcellular location">
    <subcellularLocation>
        <location evidence="1">Cell membrane</location>
        <topology evidence="1">Multi-pass membrane protein</topology>
    </subcellularLocation>
</comment>
<dbReference type="EMBL" id="QJSX01000006">
    <property type="protein sequence ID" value="PYE54142.1"/>
    <property type="molecule type" value="Genomic_DNA"/>
</dbReference>
<feature type="transmembrane region" description="Helical" evidence="6">
    <location>
        <begin position="30"/>
        <end position="51"/>
    </location>
</feature>
<dbReference type="PANTHER" id="PTHR30482">
    <property type="entry name" value="HIGH-AFFINITY BRANCHED-CHAIN AMINO ACID TRANSPORT SYSTEM PERMEASE"/>
    <property type="match status" value="1"/>
</dbReference>
<evidence type="ECO:0000256" key="2">
    <source>
        <dbReference type="ARBA" id="ARBA00022475"/>
    </source>
</evidence>
<reference evidence="7 8" key="1">
    <citation type="submission" date="2018-06" db="EMBL/GenBank/DDBJ databases">
        <title>Genomic Encyclopedia of Type Strains, Phase IV (KMG-IV): sequencing the most valuable type-strain genomes for metagenomic binning, comparative biology and taxonomic classification.</title>
        <authorList>
            <person name="Goeker M."/>
        </authorList>
    </citation>
    <scope>NUCLEOTIDE SEQUENCE [LARGE SCALE GENOMIC DNA]</scope>
    <source>
        <strain evidence="7 8">DSM 18048</strain>
    </source>
</reference>
<feature type="transmembrane region" description="Helical" evidence="6">
    <location>
        <begin position="58"/>
        <end position="77"/>
    </location>
</feature>
<dbReference type="PANTHER" id="PTHR30482:SF17">
    <property type="entry name" value="ABC TRANSPORTER ATP-BINDING PROTEIN"/>
    <property type="match status" value="1"/>
</dbReference>
<evidence type="ECO:0000256" key="6">
    <source>
        <dbReference type="SAM" id="Phobius"/>
    </source>
</evidence>
<feature type="transmembrane region" description="Helical" evidence="6">
    <location>
        <begin position="246"/>
        <end position="273"/>
    </location>
</feature>
<comment type="caution">
    <text evidence="7">The sequence shown here is derived from an EMBL/GenBank/DDBJ whole genome shotgun (WGS) entry which is preliminary data.</text>
</comment>
<feature type="transmembrane region" description="Helical" evidence="6">
    <location>
        <begin position="7"/>
        <end position="24"/>
    </location>
</feature>
<keyword evidence="8" id="KW-1185">Reference proteome</keyword>
<organism evidence="7 8">
    <name type="scientific">Deinococcus yavapaiensis KR-236</name>
    <dbReference type="NCBI Taxonomy" id="694435"/>
    <lineage>
        <taxon>Bacteria</taxon>
        <taxon>Thermotogati</taxon>
        <taxon>Deinococcota</taxon>
        <taxon>Deinococci</taxon>
        <taxon>Deinococcales</taxon>
        <taxon>Deinococcaceae</taxon>
        <taxon>Deinococcus</taxon>
    </lineage>
</organism>
<gene>
    <name evidence="7" type="ORF">DES52_106107</name>
</gene>
<sequence length="330" mass="35215">MFTKTHSRAALLVMLIVAAVIPFITKNAYYLDVLIVAFIWSIAATGMNVLLGFTGLLNLAHAAFFGIGAYAVGILTFKQGWNFWLALPVGVVITAVLGYLFGLIAFRTRHDAFAIFTLAAGIIVTSIIQRWTDLTGGRDGLNGVPPPPPLLGLELEGSSPGFYYLALLALIVALYVVSVVVRSPTGRSFVAIRSNEDLARASGINVYAHKQRALMLSTALAGLAGGLYASYLGFLGYAITSPNQTFQILLFVIVGGIGTLTGPVIGTFVVTIALQFLQGFQQYQLLIFGPLLVLLVLFAPHGLMGLWIRSTLKSRRPRASATPAPAGKEG</sequence>
<evidence type="ECO:0000256" key="3">
    <source>
        <dbReference type="ARBA" id="ARBA00022692"/>
    </source>
</evidence>
<dbReference type="CDD" id="cd06581">
    <property type="entry name" value="TM_PBP1_LivM_like"/>
    <property type="match status" value="1"/>
</dbReference>
<evidence type="ECO:0000313" key="7">
    <source>
        <dbReference type="EMBL" id="PYE54142.1"/>
    </source>
</evidence>
<feature type="transmembrane region" description="Helical" evidence="6">
    <location>
        <begin position="161"/>
        <end position="181"/>
    </location>
</feature>
<keyword evidence="3 6" id="KW-0812">Transmembrane</keyword>
<dbReference type="InterPro" id="IPR001851">
    <property type="entry name" value="ABC_transp_permease"/>
</dbReference>
<proteinExistence type="predicted"/>
<dbReference type="Pfam" id="PF02653">
    <property type="entry name" value="BPD_transp_2"/>
    <property type="match status" value="1"/>
</dbReference>
<dbReference type="GO" id="GO:0015658">
    <property type="term" value="F:branched-chain amino acid transmembrane transporter activity"/>
    <property type="evidence" value="ECO:0007669"/>
    <property type="project" value="InterPro"/>
</dbReference>
<feature type="transmembrane region" description="Helical" evidence="6">
    <location>
        <begin position="113"/>
        <end position="132"/>
    </location>
</feature>
<dbReference type="OrthoDB" id="9789927at2"/>
<name>A0A318S5T2_9DEIO</name>
<feature type="transmembrane region" description="Helical" evidence="6">
    <location>
        <begin position="219"/>
        <end position="240"/>
    </location>
</feature>
<keyword evidence="4 6" id="KW-1133">Transmembrane helix</keyword>
<dbReference type="RefSeq" id="WP_110886533.1">
    <property type="nucleotide sequence ID" value="NZ_QJSX01000006.1"/>
</dbReference>